<proteinExistence type="predicted"/>
<comment type="caution">
    <text evidence="3">The sequence shown here is derived from an EMBL/GenBank/DDBJ whole genome shotgun (WGS) entry which is preliminary data.</text>
</comment>
<feature type="chain" id="PRO_5040814480" description="Secreted protein" evidence="2">
    <location>
        <begin position="25"/>
        <end position="183"/>
    </location>
</feature>
<dbReference type="EMBL" id="PXWG01000005">
    <property type="protein sequence ID" value="PSJ30016.1"/>
    <property type="molecule type" value="Genomic_DNA"/>
</dbReference>
<protein>
    <recommendedName>
        <fullName evidence="5">Secreted protein</fullName>
    </recommendedName>
</protein>
<evidence type="ECO:0000256" key="2">
    <source>
        <dbReference type="SAM" id="SignalP"/>
    </source>
</evidence>
<feature type="region of interest" description="Disordered" evidence="1">
    <location>
        <begin position="141"/>
        <end position="160"/>
    </location>
</feature>
<dbReference type="RefSeq" id="WP_106674448.1">
    <property type="nucleotide sequence ID" value="NZ_PXWG01000005.1"/>
</dbReference>
<sequence>MFGKRGAALTLGSLLLVGSSLVWAPAGRAGTGRHEDHEGGFLCTGSSRSHYDPPLVLEPRLTRVRADVTYSSCTVRPGRTVAATSSFDGVSPAASCLTLSGGSGEETVQYADGHHSLIVYDSSRILRAAGVLALVQSGRVTEGRGKGHPARRTITGAPRELPTDCLAPGLRDGDNEVQLEIQP</sequence>
<gene>
    <name evidence="3" type="ORF">B7P34_04475</name>
</gene>
<organism evidence="3 4">
    <name type="scientific">Streptosporangium nondiastaticum</name>
    <dbReference type="NCBI Taxonomy" id="35764"/>
    <lineage>
        <taxon>Bacteria</taxon>
        <taxon>Bacillati</taxon>
        <taxon>Actinomycetota</taxon>
        <taxon>Actinomycetes</taxon>
        <taxon>Streptosporangiales</taxon>
        <taxon>Streptosporangiaceae</taxon>
        <taxon>Streptosporangium</taxon>
    </lineage>
</organism>
<dbReference type="Proteomes" id="UP000242427">
    <property type="component" value="Unassembled WGS sequence"/>
</dbReference>
<dbReference type="OrthoDB" id="4233245at2"/>
<accession>A0A9X7JUL7</accession>
<keyword evidence="4" id="KW-1185">Reference proteome</keyword>
<dbReference type="AlphaFoldDB" id="A0A9X7JUL7"/>
<keyword evidence="2" id="KW-0732">Signal</keyword>
<evidence type="ECO:0000256" key="1">
    <source>
        <dbReference type="SAM" id="MobiDB-lite"/>
    </source>
</evidence>
<reference evidence="3 4" key="1">
    <citation type="submission" date="2018-03" db="EMBL/GenBank/DDBJ databases">
        <title>Chitinolytic properties of Streptosporangium nondiastaticum TBG75A20.</title>
        <authorList>
            <person name="Gayathri V."/>
            <person name="Shiburaj S."/>
        </authorList>
    </citation>
    <scope>NUCLEOTIDE SEQUENCE [LARGE SCALE GENOMIC DNA]</scope>
    <source>
        <strain evidence="3 4">TBG75A20</strain>
    </source>
</reference>
<evidence type="ECO:0008006" key="5">
    <source>
        <dbReference type="Google" id="ProtNLM"/>
    </source>
</evidence>
<evidence type="ECO:0000313" key="3">
    <source>
        <dbReference type="EMBL" id="PSJ30016.1"/>
    </source>
</evidence>
<evidence type="ECO:0000313" key="4">
    <source>
        <dbReference type="Proteomes" id="UP000242427"/>
    </source>
</evidence>
<feature type="signal peptide" evidence="2">
    <location>
        <begin position="1"/>
        <end position="24"/>
    </location>
</feature>
<name>A0A9X7JUL7_9ACTN</name>